<sequence>MKTVGDRRVAYLAFVTKHGVQLVGVETGGDNIPLVDFDDTEQSKPNFDNFYLERLSISFTSDLFLIVCKFVPFKYNPGNRAN</sequence>
<protein>
    <submittedName>
        <fullName evidence="1">Uncharacterized protein</fullName>
    </submittedName>
</protein>
<gene>
    <name evidence="1" type="ORF">P5673_026370</name>
</gene>
<dbReference type="EMBL" id="JARQWQ010000086">
    <property type="protein sequence ID" value="KAK2552524.1"/>
    <property type="molecule type" value="Genomic_DNA"/>
</dbReference>
<keyword evidence="2" id="KW-1185">Reference proteome</keyword>
<name>A0AAD9Q0M6_ACRCE</name>
<organism evidence="1 2">
    <name type="scientific">Acropora cervicornis</name>
    <name type="common">Staghorn coral</name>
    <dbReference type="NCBI Taxonomy" id="6130"/>
    <lineage>
        <taxon>Eukaryota</taxon>
        <taxon>Metazoa</taxon>
        <taxon>Cnidaria</taxon>
        <taxon>Anthozoa</taxon>
        <taxon>Hexacorallia</taxon>
        <taxon>Scleractinia</taxon>
        <taxon>Astrocoeniina</taxon>
        <taxon>Acroporidae</taxon>
        <taxon>Acropora</taxon>
    </lineage>
</organism>
<dbReference type="AlphaFoldDB" id="A0AAD9Q0M6"/>
<comment type="caution">
    <text evidence="1">The sequence shown here is derived from an EMBL/GenBank/DDBJ whole genome shotgun (WGS) entry which is preliminary data.</text>
</comment>
<reference evidence="1" key="1">
    <citation type="journal article" date="2023" name="G3 (Bethesda)">
        <title>Whole genome assembly and annotation of the endangered Caribbean coral Acropora cervicornis.</title>
        <authorList>
            <person name="Selwyn J.D."/>
            <person name="Vollmer S.V."/>
        </authorList>
    </citation>
    <scope>NUCLEOTIDE SEQUENCE</scope>
    <source>
        <strain evidence="1">K2</strain>
    </source>
</reference>
<evidence type="ECO:0000313" key="1">
    <source>
        <dbReference type="EMBL" id="KAK2552524.1"/>
    </source>
</evidence>
<accession>A0AAD9Q0M6</accession>
<reference evidence="1" key="2">
    <citation type="journal article" date="2023" name="Science">
        <title>Genomic signatures of disease resistance in endangered staghorn corals.</title>
        <authorList>
            <person name="Vollmer S.V."/>
            <person name="Selwyn J.D."/>
            <person name="Despard B.A."/>
            <person name="Roesel C.L."/>
        </authorList>
    </citation>
    <scope>NUCLEOTIDE SEQUENCE</scope>
    <source>
        <strain evidence="1">K2</strain>
    </source>
</reference>
<evidence type="ECO:0000313" key="2">
    <source>
        <dbReference type="Proteomes" id="UP001249851"/>
    </source>
</evidence>
<proteinExistence type="predicted"/>
<dbReference type="Proteomes" id="UP001249851">
    <property type="component" value="Unassembled WGS sequence"/>
</dbReference>